<reference evidence="2" key="1">
    <citation type="submission" date="2021-02" db="EMBL/GenBank/DDBJ databases">
        <title>Genome sequence Cadophora malorum strain M34.</title>
        <authorList>
            <person name="Stefanovic E."/>
            <person name="Vu D."/>
            <person name="Scully C."/>
            <person name="Dijksterhuis J."/>
            <person name="Roader J."/>
            <person name="Houbraken J."/>
        </authorList>
    </citation>
    <scope>NUCLEOTIDE SEQUENCE</scope>
    <source>
        <strain evidence="2">M34</strain>
    </source>
</reference>
<proteinExistence type="predicted"/>
<feature type="region of interest" description="Disordered" evidence="1">
    <location>
        <begin position="1"/>
        <end position="24"/>
    </location>
</feature>
<feature type="compositionally biased region" description="Polar residues" evidence="1">
    <location>
        <begin position="82"/>
        <end position="92"/>
    </location>
</feature>
<gene>
    <name evidence="2" type="ORF">IFR04_000377</name>
</gene>
<feature type="compositionally biased region" description="Basic and acidic residues" evidence="1">
    <location>
        <begin position="771"/>
        <end position="791"/>
    </location>
</feature>
<accession>A0A8H7WKC8</accession>
<feature type="compositionally biased region" description="Low complexity" evidence="1">
    <location>
        <begin position="665"/>
        <end position="677"/>
    </location>
</feature>
<feature type="compositionally biased region" description="Acidic residues" evidence="1">
    <location>
        <begin position="805"/>
        <end position="817"/>
    </location>
</feature>
<name>A0A8H7WKC8_9HELO</name>
<dbReference type="Proteomes" id="UP000664132">
    <property type="component" value="Unassembled WGS sequence"/>
</dbReference>
<comment type="caution">
    <text evidence="2">The sequence shown here is derived from an EMBL/GenBank/DDBJ whole genome shotgun (WGS) entry which is preliminary data.</text>
</comment>
<feature type="compositionally biased region" description="Polar residues" evidence="1">
    <location>
        <begin position="730"/>
        <end position="749"/>
    </location>
</feature>
<sequence>MNWTGGRLQRHSSTNRKSTAQHLQKAHFARVQQNLRNGSLANKQSPAKFSVFGIDIRNRDRLEQYLSPAIQSSRFSGDNGPQRRQSSLNPAQVPSRPASDRHASQSQDRRVRRPQRPVPVKRDPSQALDDDLYSATPPPRPVKRKHGITDTESDIASVSQDLQQQKETMSDIKRRLLRKGDWVGVTIQKPLELVYGSVKDREDIGRRRKVKQDQRARYRSAHSYIESPFPARNRSHAYNDRRMEHMERSQPIAPDVRISIGGRTVPPGVSSSTGKRRGPSTGGRRSSRAVSSEVLLLDSESSRGVFDNRHTKERYAESGKSESLLLASSRATSRRRPHESSQRSLSLLALSSHDDFLGSEDHERDQGWAGVTADSLAKLQQNFQGPSDVPEKVSNGFREKTVPDVDLHRSLRPGQEVFSSSSAPIHHPRPRTSKRSVLLFQEDSSQLAESNLAQLGKPQARLSSSQQIQDDIWRSWVAPESEGEEEDDQSYGELLGNGWISPGPSMAPPIRPPTRFIPGEDAYSSELEAPDDPDQVQDMVSDGGSGRSNLEDKLSQKEKVEEGERQNMESLGGTSAQDVIANTLRGTSSNGNGGPAFPAPDDTTQSEEDPDNIWRKFVFGSSDEIESPNQSAAGHTAVLGRELGHSAMIAHQSSGRIVEDDLQAQSPTQYSTSQPSQWTGNSQVPSMDQSNPVPSSAPRDGRTSMYASNGSVLSSSSGPAPTSRAVRARSPSSTSHSDYSFSQNRQQKVVFTKPRPFIGRNSKVDATPDEEPLHIGRGLRDVSDEEYTPRLKEKRNKPVSHFAESDEQDELEPIEDD</sequence>
<dbReference type="AlphaFoldDB" id="A0A8H7WKC8"/>
<feature type="region of interest" description="Disordered" evidence="1">
    <location>
        <begin position="308"/>
        <end position="346"/>
    </location>
</feature>
<feature type="compositionally biased region" description="Low complexity" evidence="1">
    <location>
        <begin position="282"/>
        <end position="294"/>
    </location>
</feature>
<dbReference type="EMBL" id="JAFJYH010000002">
    <property type="protein sequence ID" value="KAG4426495.1"/>
    <property type="molecule type" value="Genomic_DNA"/>
</dbReference>
<protein>
    <submittedName>
        <fullName evidence="2">Uncharacterized protein</fullName>
    </submittedName>
</protein>
<keyword evidence="3" id="KW-1185">Reference proteome</keyword>
<feature type="compositionally biased region" description="Polar residues" evidence="1">
    <location>
        <begin position="678"/>
        <end position="694"/>
    </location>
</feature>
<feature type="compositionally biased region" description="Basic and acidic residues" evidence="1">
    <location>
        <begin position="549"/>
        <end position="567"/>
    </location>
</feature>
<feature type="region of interest" description="Disordered" evidence="1">
    <location>
        <begin position="408"/>
        <end position="433"/>
    </location>
</feature>
<feature type="region of interest" description="Disordered" evidence="1">
    <location>
        <begin position="455"/>
        <end position="613"/>
    </location>
</feature>
<evidence type="ECO:0000313" key="3">
    <source>
        <dbReference type="Proteomes" id="UP000664132"/>
    </source>
</evidence>
<feature type="compositionally biased region" description="Acidic residues" evidence="1">
    <location>
        <begin position="481"/>
        <end position="490"/>
    </location>
</feature>
<feature type="region of interest" description="Disordered" evidence="1">
    <location>
        <begin position="650"/>
        <end position="817"/>
    </location>
</feature>
<feature type="region of interest" description="Disordered" evidence="1">
    <location>
        <begin position="246"/>
        <end position="294"/>
    </location>
</feature>
<evidence type="ECO:0000256" key="1">
    <source>
        <dbReference type="SAM" id="MobiDB-lite"/>
    </source>
</evidence>
<organism evidence="2 3">
    <name type="scientific">Cadophora malorum</name>
    <dbReference type="NCBI Taxonomy" id="108018"/>
    <lineage>
        <taxon>Eukaryota</taxon>
        <taxon>Fungi</taxon>
        <taxon>Dikarya</taxon>
        <taxon>Ascomycota</taxon>
        <taxon>Pezizomycotina</taxon>
        <taxon>Leotiomycetes</taxon>
        <taxon>Helotiales</taxon>
        <taxon>Ploettnerulaceae</taxon>
        <taxon>Cadophora</taxon>
    </lineage>
</organism>
<feature type="compositionally biased region" description="Polar residues" evidence="1">
    <location>
        <begin position="154"/>
        <end position="166"/>
    </location>
</feature>
<dbReference type="OrthoDB" id="5426563at2759"/>
<evidence type="ECO:0000313" key="2">
    <source>
        <dbReference type="EMBL" id="KAG4426495.1"/>
    </source>
</evidence>
<feature type="region of interest" description="Disordered" evidence="1">
    <location>
        <begin position="69"/>
        <end position="166"/>
    </location>
</feature>
<feature type="compositionally biased region" description="Polar residues" evidence="1">
    <location>
        <begin position="568"/>
        <end position="577"/>
    </location>
</feature>
<feature type="compositionally biased region" description="Basic and acidic residues" evidence="1">
    <location>
        <begin position="308"/>
        <end position="320"/>
    </location>
</feature>
<feature type="compositionally biased region" description="Basic and acidic residues" evidence="1">
    <location>
        <begin position="98"/>
        <end position="109"/>
    </location>
</feature>
<feature type="compositionally biased region" description="Low complexity" evidence="1">
    <location>
        <begin position="707"/>
        <end position="723"/>
    </location>
</feature>